<feature type="region of interest" description="Disordered" evidence="8">
    <location>
        <begin position="1"/>
        <end position="23"/>
    </location>
</feature>
<dbReference type="PROSITE" id="PS50007">
    <property type="entry name" value="PIPLC_X_DOMAIN"/>
    <property type="match status" value="1"/>
</dbReference>
<accession>A0AAN6QBN3</accession>
<dbReference type="PRINTS" id="PR00390">
    <property type="entry name" value="PHPHLIPASEC"/>
</dbReference>
<dbReference type="Proteomes" id="UP001305647">
    <property type="component" value="Unassembled WGS sequence"/>
</dbReference>
<organism evidence="10 11">
    <name type="scientific">Parathielavia hyrcaniae</name>
    <dbReference type="NCBI Taxonomy" id="113614"/>
    <lineage>
        <taxon>Eukaryota</taxon>
        <taxon>Fungi</taxon>
        <taxon>Dikarya</taxon>
        <taxon>Ascomycota</taxon>
        <taxon>Pezizomycotina</taxon>
        <taxon>Sordariomycetes</taxon>
        <taxon>Sordariomycetidae</taxon>
        <taxon>Sordariales</taxon>
        <taxon>Chaetomiaceae</taxon>
        <taxon>Parathielavia</taxon>
    </lineage>
</organism>
<dbReference type="SMART" id="SM00148">
    <property type="entry name" value="PLCXc"/>
    <property type="match status" value="1"/>
</dbReference>
<evidence type="ECO:0000256" key="6">
    <source>
        <dbReference type="ARBA" id="ARBA00059664"/>
    </source>
</evidence>
<dbReference type="GO" id="GO:0051209">
    <property type="term" value="P:release of sequestered calcium ion into cytosol"/>
    <property type="evidence" value="ECO:0007669"/>
    <property type="project" value="TreeGrafter"/>
</dbReference>
<dbReference type="FunFam" id="3.20.20.190:FF:000039">
    <property type="entry name" value="Phosphoinositide phospholipase C"/>
    <property type="match status" value="1"/>
</dbReference>
<protein>
    <recommendedName>
        <fullName evidence="7">Phosphoinositide phospholipase C</fullName>
        <ecNumber evidence="7">3.1.4.11</ecNumber>
    </recommendedName>
</protein>
<dbReference type="GO" id="GO:0016042">
    <property type="term" value="P:lipid catabolic process"/>
    <property type="evidence" value="ECO:0007669"/>
    <property type="project" value="UniProtKB-KW"/>
</dbReference>
<evidence type="ECO:0000256" key="7">
    <source>
        <dbReference type="RuleBase" id="RU361133"/>
    </source>
</evidence>
<dbReference type="FunFam" id="3.20.20.190:FF:000060">
    <property type="entry name" value="Phosphoinositide phospholipase C"/>
    <property type="match status" value="1"/>
</dbReference>
<comment type="function">
    <text evidence="6">The production of the second messenger molecules diacylglycerol (DAG) and inositol 1,4,5-trisphosphate (IP3) is mediated by activated phosphatidylinositol-specific phospholipase C enzymes.</text>
</comment>
<dbReference type="SMART" id="SM00239">
    <property type="entry name" value="C2"/>
    <property type="match status" value="1"/>
</dbReference>
<dbReference type="SUPFAM" id="SSF51695">
    <property type="entry name" value="PLC-like phosphodiesterases"/>
    <property type="match status" value="1"/>
</dbReference>
<dbReference type="CDD" id="cd00275">
    <property type="entry name" value="C2_PLC_like"/>
    <property type="match status" value="1"/>
</dbReference>
<evidence type="ECO:0000256" key="5">
    <source>
        <dbReference type="ARBA" id="ARBA00023224"/>
    </source>
</evidence>
<dbReference type="InterPro" id="IPR000008">
    <property type="entry name" value="C2_dom"/>
</dbReference>
<proteinExistence type="predicted"/>
<dbReference type="Gene3D" id="2.60.40.150">
    <property type="entry name" value="C2 domain"/>
    <property type="match status" value="1"/>
</dbReference>
<evidence type="ECO:0000313" key="10">
    <source>
        <dbReference type="EMBL" id="KAK4106596.1"/>
    </source>
</evidence>
<dbReference type="InterPro" id="IPR001711">
    <property type="entry name" value="PLipase_C_Pinositol-sp_Y"/>
</dbReference>
<dbReference type="GO" id="GO:0004435">
    <property type="term" value="F:phosphatidylinositol-4,5-bisphosphate phospholipase C activity"/>
    <property type="evidence" value="ECO:0007669"/>
    <property type="project" value="UniProtKB-EC"/>
</dbReference>
<reference evidence="10" key="1">
    <citation type="journal article" date="2023" name="Mol. Phylogenet. Evol.">
        <title>Genome-scale phylogeny and comparative genomics of the fungal order Sordariales.</title>
        <authorList>
            <person name="Hensen N."/>
            <person name="Bonometti L."/>
            <person name="Westerberg I."/>
            <person name="Brannstrom I.O."/>
            <person name="Guillou S."/>
            <person name="Cros-Aarteil S."/>
            <person name="Calhoun S."/>
            <person name="Haridas S."/>
            <person name="Kuo A."/>
            <person name="Mondo S."/>
            <person name="Pangilinan J."/>
            <person name="Riley R."/>
            <person name="LaButti K."/>
            <person name="Andreopoulos B."/>
            <person name="Lipzen A."/>
            <person name="Chen C."/>
            <person name="Yan M."/>
            <person name="Daum C."/>
            <person name="Ng V."/>
            <person name="Clum A."/>
            <person name="Steindorff A."/>
            <person name="Ohm R.A."/>
            <person name="Martin F."/>
            <person name="Silar P."/>
            <person name="Natvig D.O."/>
            <person name="Lalanne C."/>
            <person name="Gautier V."/>
            <person name="Ament-Velasquez S.L."/>
            <person name="Kruys A."/>
            <person name="Hutchinson M.I."/>
            <person name="Powell A.J."/>
            <person name="Barry K."/>
            <person name="Miller A.N."/>
            <person name="Grigoriev I.V."/>
            <person name="Debuchy R."/>
            <person name="Gladieux P."/>
            <person name="Hiltunen Thoren M."/>
            <person name="Johannesson H."/>
        </authorList>
    </citation>
    <scope>NUCLEOTIDE SEQUENCE</scope>
    <source>
        <strain evidence="10">CBS 757.83</strain>
    </source>
</reference>
<keyword evidence="2 7" id="KW-0378">Hydrolase</keyword>
<evidence type="ECO:0000256" key="8">
    <source>
        <dbReference type="SAM" id="MobiDB-lite"/>
    </source>
</evidence>
<dbReference type="SMART" id="SM00149">
    <property type="entry name" value="PLCYc"/>
    <property type="match status" value="1"/>
</dbReference>
<dbReference type="SUPFAM" id="SSF49562">
    <property type="entry name" value="C2 domain (Calcium/lipid-binding domain, CaLB)"/>
    <property type="match status" value="1"/>
</dbReference>
<sequence length="679" mass="74114">MATPAIARPLPDGSHQAGGGVSGKVHSVRIVNSTIRSHLQKVYAAHAGGDTTWTPQKAAAFVKDNQRDPDADRTLELAGDKPWDFDTFLRYMTSSTTNAVAPPRDEEQDLSWPLSSYFVSSSHNTYLTGNQLSSASSADAYRNVLLRGCRCIEIDVWDGDESDSDTSSSSSSDDEDARANKGQKKRSLSFVKSKLPRSLASRLEKATLGKQLSPSAVRRTLSRSFSRKAGNTATPTATANAPVDSKSPPSTSLPASPLKRVTSTKEPRVKHGYTITKEVSFREVCEAIRDYAFVVTDTPLIASLEVHCCPEQQESMVAIMLEAWGPLLVPEAKEDPKQLPSPAELRGKILVKVKYAPPEGGSPPAADGDEVALPGDAAAAKKRKKRSKIIQALSKLGIYTRGVSFKSLTQPEAAMPTHIFSLSEGDVKEVHEKSARELFEHNRHYLMRSYPSGLRVDSSNLDPTVFWRKGIQIVALNWQNWDEGMMLNEAMFAGTSGYVLKPEGYRVHKQLPATSTTTTNPEPQAVAVKHYTMDLTLQILAAQAVPLPAGDDSPSSFRPYVKAEVHVEQAGERHGTDPVPADGCEKEAEYKAKTKSARGCDPDFKGQELVFSGVPGVVPALSFVRFQVRDDEVGRDSLAAWACVRVDRLREGFRFVHLLDAEGVETEGVMLVKVGVRLR</sequence>
<dbReference type="Gene3D" id="3.20.20.190">
    <property type="entry name" value="Phosphatidylinositol (PI) phosphodiesterase"/>
    <property type="match status" value="2"/>
</dbReference>
<dbReference type="PANTHER" id="PTHR10336:SF82">
    <property type="entry name" value="PHOSPHOINOSITIDE PHOSPHOLIPASE C"/>
    <property type="match status" value="1"/>
</dbReference>
<evidence type="ECO:0000259" key="9">
    <source>
        <dbReference type="PROSITE" id="PS50008"/>
    </source>
</evidence>
<dbReference type="PANTHER" id="PTHR10336">
    <property type="entry name" value="PHOSPHOINOSITIDE-SPECIFIC PHOSPHOLIPASE C FAMILY PROTEIN"/>
    <property type="match status" value="1"/>
</dbReference>
<dbReference type="AlphaFoldDB" id="A0AAN6QBN3"/>
<feature type="compositionally biased region" description="Low complexity" evidence="8">
    <location>
        <begin position="231"/>
        <end position="259"/>
    </location>
</feature>
<feature type="domain" description="PI-PLC Y-box" evidence="9">
    <location>
        <begin position="393"/>
        <end position="506"/>
    </location>
</feature>
<dbReference type="Pfam" id="PF23617">
    <property type="entry name" value="EF-hand_15"/>
    <property type="match status" value="1"/>
</dbReference>
<reference evidence="10" key="2">
    <citation type="submission" date="2023-05" db="EMBL/GenBank/DDBJ databases">
        <authorList>
            <consortium name="Lawrence Berkeley National Laboratory"/>
            <person name="Steindorff A."/>
            <person name="Hensen N."/>
            <person name="Bonometti L."/>
            <person name="Westerberg I."/>
            <person name="Brannstrom I.O."/>
            <person name="Guillou S."/>
            <person name="Cros-Aarteil S."/>
            <person name="Calhoun S."/>
            <person name="Haridas S."/>
            <person name="Kuo A."/>
            <person name="Mondo S."/>
            <person name="Pangilinan J."/>
            <person name="Riley R."/>
            <person name="Labutti K."/>
            <person name="Andreopoulos B."/>
            <person name="Lipzen A."/>
            <person name="Chen C."/>
            <person name="Yanf M."/>
            <person name="Daum C."/>
            <person name="Ng V."/>
            <person name="Clum A."/>
            <person name="Ohm R."/>
            <person name="Martin F."/>
            <person name="Silar P."/>
            <person name="Natvig D."/>
            <person name="Lalanne C."/>
            <person name="Gautier V."/>
            <person name="Ament-Velasquez S.L."/>
            <person name="Kruys A."/>
            <person name="Hutchinson M.I."/>
            <person name="Powell A.J."/>
            <person name="Barry K."/>
            <person name="Miller A.N."/>
            <person name="Grigoriev I.V."/>
            <person name="Debuchy R."/>
            <person name="Gladieux P."/>
            <person name="Thoren M.H."/>
            <person name="Johannesson H."/>
        </authorList>
    </citation>
    <scope>NUCLEOTIDE SEQUENCE</scope>
    <source>
        <strain evidence="10">CBS 757.83</strain>
    </source>
</reference>
<feature type="region of interest" description="Disordered" evidence="8">
    <location>
        <begin position="211"/>
        <end position="265"/>
    </location>
</feature>
<evidence type="ECO:0000256" key="2">
    <source>
        <dbReference type="ARBA" id="ARBA00022801"/>
    </source>
</evidence>
<dbReference type="EMBL" id="MU863624">
    <property type="protein sequence ID" value="KAK4106596.1"/>
    <property type="molecule type" value="Genomic_DNA"/>
</dbReference>
<keyword evidence="4 7" id="KW-0443">Lipid metabolism</keyword>
<dbReference type="InterPro" id="IPR000909">
    <property type="entry name" value="PLipase_C_PInositol-sp_X_dom"/>
</dbReference>
<name>A0AAN6QBN3_9PEZI</name>
<gene>
    <name evidence="10" type="ORF">N658DRAFT_414117</name>
</gene>
<comment type="caution">
    <text evidence="10">The sequence shown here is derived from an EMBL/GenBank/DDBJ whole genome shotgun (WGS) entry which is preliminary data.</text>
</comment>
<dbReference type="InterPro" id="IPR056584">
    <property type="entry name" value="EF-hand_15"/>
</dbReference>
<dbReference type="InterPro" id="IPR001192">
    <property type="entry name" value="PI-PLC_fam"/>
</dbReference>
<dbReference type="InterPro" id="IPR017946">
    <property type="entry name" value="PLC-like_Pdiesterase_TIM-brl"/>
</dbReference>
<comment type="catalytic activity">
    <reaction evidence="1 7">
        <text>a 1,2-diacyl-sn-glycero-3-phospho-(1D-myo-inositol-4,5-bisphosphate) + H2O = 1D-myo-inositol 1,4,5-trisphosphate + a 1,2-diacyl-sn-glycerol + H(+)</text>
        <dbReference type="Rhea" id="RHEA:33179"/>
        <dbReference type="ChEBI" id="CHEBI:15377"/>
        <dbReference type="ChEBI" id="CHEBI:15378"/>
        <dbReference type="ChEBI" id="CHEBI:17815"/>
        <dbReference type="ChEBI" id="CHEBI:58456"/>
        <dbReference type="ChEBI" id="CHEBI:203600"/>
        <dbReference type="EC" id="3.1.4.11"/>
    </reaction>
</comment>
<keyword evidence="3 7" id="KW-0442">Lipid degradation</keyword>
<dbReference type="Pfam" id="PF00387">
    <property type="entry name" value="PI-PLC-Y"/>
    <property type="match status" value="1"/>
</dbReference>
<evidence type="ECO:0000256" key="4">
    <source>
        <dbReference type="ARBA" id="ARBA00023098"/>
    </source>
</evidence>
<dbReference type="CDD" id="cd08598">
    <property type="entry name" value="PI-PLC1c_yeast"/>
    <property type="match status" value="1"/>
</dbReference>
<dbReference type="PROSITE" id="PS50008">
    <property type="entry name" value="PIPLC_Y_DOMAIN"/>
    <property type="match status" value="1"/>
</dbReference>
<feature type="region of interest" description="Disordered" evidence="8">
    <location>
        <begin position="159"/>
        <end position="192"/>
    </location>
</feature>
<dbReference type="EC" id="3.1.4.11" evidence="7"/>
<keyword evidence="5" id="KW-0807">Transducer</keyword>
<keyword evidence="11" id="KW-1185">Reference proteome</keyword>
<evidence type="ECO:0000256" key="1">
    <source>
        <dbReference type="ARBA" id="ARBA00001195"/>
    </source>
</evidence>
<dbReference type="InterPro" id="IPR035892">
    <property type="entry name" value="C2_domain_sf"/>
</dbReference>
<dbReference type="Pfam" id="PF00388">
    <property type="entry name" value="PI-PLC-X"/>
    <property type="match status" value="1"/>
</dbReference>
<evidence type="ECO:0000313" key="11">
    <source>
        <dbReference type="Proteomes" id="UP001305647"/>
    </source>
</evidence>
<dbReference type="GO" id="GO:0048015">
    <property type="term" value="P:phosphatidylinositol-mediated signaling"/>
    <property type="evidence" value="ECO:0007669"/>
    <property type="project" value="TreeGrafter"/>
</dbReference>
<evidence type="ECO:0000256" key="3">
    <source>
        <dbReference type="ARBA" id="ARBA00022963"/>
    </source>
</evidence>